<sequence length="702" mass="79480">MSDPRFARLKTDPRFRRIRKKDSKVVVDERFKGIFDGGKKKKGNKGRVDKYGRQLTDTHEQDNLRRFYRLEGEDEQEPEVKIPDYARGAVLLESSDSEDEEDVAKDDDSDNGGIISLGRDISKPIPIPEDEVEIDLDEDNFADLDAQAAALAESQAEEEALEIEPTRRLAVVNLDWDHVRAIHLHKIFSSMVSPTAPVLPSSSKASNFKDRAGTISVIARGRVLSVRVYASQFGKERMAREETEGPPPEVFKKKVDEDEEVNERNIYETGEGEDYDEDALRQYQLERLRYYYAVVECDTVEAASHLFSELEGTELERSANVFDLSFVPDDMTFDDDPRDEATDDLNVPYRGLEFVTDALRHSKVKLTWDEDDPERIQITRRVLSRKELEENDFKAYIASSESESEDEGRKKDRADREKLRALLLSGGDDTLPEGWGDSKGDKGDVDMEITFNPGLSGAIDDKDETTLEKYQRKMREKKKKRKEERKGKVDEDEKPKKSDGLDDDFFGGSSDDEAEDEDKEESAPGPSAKRGKDAKSKGKKKQPSAEPEARTISTAEELALIAASDNPAGEVEHFDMKAVIKSEKLKGRKMKGKKKKRLEQENELQEDFSVDVQDDRFKALHEDHAFAIDPSNPHFKKTKGMAALLGERSKRQKQQTSEGVERTASKRSAEDEPKNSLKSLVESVKRKSAAADQPGMGKRRKL</sequence>
<feature type="compositionally biased region" description="Basic and acidic residues" evidence="5">
    <location>
        <begin position="464"/>
        <end position="473"/>
    </location>
</feature>
<feature type="region of interest" description="Disordered" evidence="5">
    <location>
        <begin position="68"/>
        <end position="87"/>
    </location>
</feature>
<feature type="compositionally biased region" description="Basic and acidic residues" evidence="5">
    <location>
        <begin position="436"/>
        <end position="445"/>
    </location>
</feature>
<feature type="region of interest" description="Disordered" evidence="5">
    <location>
        <begin position="625"/>
        <end position="702"/>
    </location>
</feature>
<evidence type="ECO:0000259" key="7">
    <source>
        <dbReference type="Pfam" id="PF25121"/>
    </source>
</evidence>
<feature type="compositionally biased region" description="Basic and acidic residues" evidence="5">
    <location>
        <begin position="659"/>
        <end position="675"/>
    </location>
</feature>
<dbReference type="PANTHER" id="PTHR12202">
    <property type="entry name" value="ESF1 HOMOLOG"/>
    <property type="match status" value="1"/>
</dbReference>
<feature type="compositionally biased region" description="Acidic residues" evidence="5">
    <location>
        <begin position="95"/>
        <end position="110"/>
    </location>
</feature>
<evidence type="ECO:0000259" key="6">
    <source>
        <dbReference type="Pfam" id="PF08159"/>
    </source>
</evidence>
<gene>
    <name evidence="8" type="ORF">GFSPODELE1_LOCUS839</name>
</gene>
<evidence type="ECO:0000256" key="2">
    <source>
        <dbReference type="ARBA" id="ARBA00009087"/>
    </source>
</evidence>
<evidence type="ECO:0000256" key="4">
    <source>
        <dbReference type="ARBA" id="ARBA00023242"/>
    </source>
</evidence>
<feature type="domain" description="NUC153" evidence="6">
    <location>
        <begin position="614"/>
        <end position="641"/>
    </location>
</feature>
<feature type="region of interest" description="Disordered" evidence="5">
    <location>
        <begin position="423"/>
        <end position="553"/>
    </location>
</feature>
<keyword evidence="3" id="KW-0175">Coiled coil</keyword>
<feature type="compositionally biased region" description="Basic and acidic residues" evidence="5">
    <location>
        <begin position="484"/>
        <end position="500"/>
    </location>
</feature>
<comment type="subcellular location">
    <subcellularLocation>
        <location evidence="1">Nucleus</location>
        <location evidence="1">Nucleolus</location>
    </subcellularLocation>
</comment>
<accession>A0ABP1CLT6</accession>
<feature type="region of interest" description="Disordered" evidence="5">
    <location>
        <begin position="36"/>
        <end position="56"/>
    </location>
</feature>
<dbReference type="PANTHER" id="PTHR12202:SF0">
    <property type="entry name" value="ESF1 HOMOLOG"/>
    <property type="match status" value="1"/>
</dbReference>
<feature type="compositionally biased region" description="Basic and acidic residues" evidence="5">
    <location>
        <begin position="46"/>
        <end position="56"/>
    </location>
</feature>
<proteinExistence type="inferred from homology"/>
<feature type="compositionally biased region" description="Basic residues" evidence="5">
    <location>
        <begin position="474"/>
        <end position="483"/>
    </location>
</feature>
<organism evidence="8 9">
    <name type="scientific">Somion occarium</name>
    <dbReference type="NCBI Taxonomy" id="3059160"/>
    <lineage>
        <taxon>Eukaryota</taxon>
        <taxon>Fungi</taxon>
        <taxon>Dikarya</taxon>
        <taxon>Basidiomycota</taxon>
        <taxon>Agaricomycotina</taxon>
        <taxon>Agaricomycetes</taxon>
        <taxon>Polyporales</taxon>
        <taxon>Cerrenaceae</taxon>
        <taxon>Somion</taxon>
    </lineage>
</organism>
<feature type="region of interest" description="Disordered" evidence="5">
    <location>
        <begin position="585"/>
        <end position="606"/>
    </location>
</feature>
<dbReference type="InterPro" id="IPR056750">
    <property type="entry name" value="RRM_ESF1"/>
</dbReference>
<protein>
    <recommendedName>
        <fullName evidence="10">NUC153 domain-containing protein</fullName>
    </recommendedName>
</protein>
<keyword evidence="9" id="KW-1185">Reference proteome</keyword>
<evidence type="ECO:0000313" key="9">
    <source>
        <dbReference type="Proteomes" id="UP001497453"/>
    </source>
</evidence>
<evidence type="ECO:0000256" key="1">
    <source>
        <dbReference type="ARBA" id="ARBA00004604"/>
    </source>
</evidence>
<dbReference type="Pfam" id="PF25121">
    <property type="entry name" value="RRM_ESF1"/>
    <property type="match status" value="1"/>
</dbReference>
<evidence type="ECO:0000313" key="8">
    <source>
        <dbReference type="EMBL" id="CAL1695648.1"/>
    </source>
</evidence>
<dbReference type="EMBL" id="OZ037944">
    <property type="protein sequence ID" value="CAL1695648.1"/>
    <property type="molecule type" value="Genomic_DNA"/>
</dbReference>
<comment type="similarity">
    <text evidence="2">Belongs to the ESF1 family.</text>
</comment>
<feature type="region of interest" description="Disordered" evidence="5">
    <location>
        <begin position="93"/>
        <end position="122"/>
    </location>
</feature>
<dbReference type="Pfam" id="PF08159">
    <property type="entry name" value="NUC153"/>
    <property type="match status" value="1"/>
</dbReference>
<dbReference type="InterPro" id="IPR039754">
    <property type="entry name" value="Esf1"/>
</dbReference>
<evidence type="ECO:0000256" key="3">
    <source>
        <dbReference type="ARBA" id="ARBA00023054"/>
    </source>
</evidence>
<feature type="compositionally biased region" description="Basic residues" evidence="5">
    <location>
        <begin position="586"/>
        <end position="597"/>
    </location>
</feature>
<keyword evidence="4" id="KW-0539">Nucleus</keyword>
<feature type="compositionally biased region" description="Acidic residues" evidence="5">
    <location>
        <begin position="501"/>
        <end position="520"/>
    </location>
</feature>
<evidence type="ECO:0008006" key="10">
    <source>
        <dbReference type="Google" id="ProtNLM"/>
    </source>
</evidence>
<feature type="domain" description="ESF1 RRM" evidence="7">
    <location>
        <begin position="166"/>
        <end position="342"/>
    </location>
</feature>
<name>A0ABP1CLT6_9APHY</name>
<dbReference type="Proteomes" id="UP001497453">
    <property type="component" value="Chromosome 1"/>
</dbReference>
<evidence type="ECO:0000256" key="5">
    <source>
        <dbReference type="SAM" id="MobiDB-lite"/>
    </source>
</evidence>
<reference evidence="9" key="1">
    <citation type="submission" date="2024-04" db="EMBL/GenBank/DDBJ databases">
        <authorList>
            <person name="Shaw F."/>
            <person name="Minotto A."/>
        </authorList>
    </citation>
    <scope>NUCLEOTIDE SEQUENCE [LARGE SCALE GENOMIC DNA]</scope>
</reference>
<dbReference type="InterPro" id="IPR012580">
    <property type="entry name" value="NUC153"/>
</dbReference>